<evidence type="ECO:0000256" key="5">
    <source>
        <dbReference type="ARBA" id="ARBA00022606"/>
    </source>
</evidence>
<dbReference type="InterPro" id="IPR043150">
    <property type="entry name" value="Phytochrome_PHY_sf"/>
</dbReference>
<keyword evidence="8 15" id="KW-0418">Kinase</keyword>
<dbReference type="InterPro" id="IPR001294">
    <property type="entry name" value="Phytochrome"/>
</dbReference>
<dbReference type="Pfam" id="PF01590">
    <property type="entry name" value="GAF"/>
    <property type="match status" value="1"/>
</dbReference>
<dbReference type="SUPFAM" id="SSF55785">
    <property type="entry name" value="PYP-like sensor domain (PAS domain)"/>
    <property type="match status" value="1"/>
</dbReference>
<dbReference type="Gene3D" id="3.30.450.270">
    <property type="match status" value="1"/>
</dbReference>
<dbReference type="Pfam" id="PF00360">
    <property type="entry name" value="PHY"/>
    <property type="match status" value="1"/>
</dbReference>
<dbReference type="InterPro" id="IPR036890">
    <property type="entry name" value="HATPase_C_sf"/>
</dbReference>
<feature type="modified residue" description="4-aspartylphosphate" evidence="12">
    <location>
        <position position="788"/>
    </location>
</feature>
<dbReference type="InterPro" id="IPR011102">
    <property type="entry name" value="Sig_transdc_His_kinase_HWE"/>
</dbReference>
<dbReference type="Gene3D" id="3.30.450.40">
    <property type="match status" value="1"/>
</dbReference>
<dbReference type="PIRSF" id="PIRSF036397">
    <property type="entry name" value="Bactrphtchrm_rec"/>
    <property type="match status" value="1"/>
</dbReference>
<dbReference type="InterPro" id="IPR013515">
    <property type="entry name" value="Phytochrome_cen-reg"/>
</dbReference>
<dbReference type="PRINTS" id="PR01033">
    <property type="entry name" value="PHYTOCHROME"/>
</dbReference>
<reference evidence="15 16" key="1">
    <citation type="submission" date="2023-09" db="EMBL/GenBank/DDBJ databases">
        <authorList>
            <person name="Rey-Velasco X."/>
        </authorList>
    </citation>
    <scope>NUCLEOTIDE SEQUENCE [LARGE SCALE GENOMIC DNA]</scope>
    <source>
        <strain evidence="15 16">F158</strain>
    </source>
</reference>
<dbReference type="PANTHER" id="PTHR41523">
    <property type="entry name" value="TWO-COMPONENT SYSTEM SENSOR PROTEIN"/>
    <property type="match status" value="1"/>
</dbReference>
<evidence type="ECO:0000256" key="4">
    <source>
        <dbReference type="ARBA" id="ARBA00022553"/>
    </source>
</evidence>
<name>A0ABU3DBR8_9RHOB</name>
<dbReference type="InterPro" id="IPR001789">
    <property type="entry name" value="Sig_transdc_resp-reg_receiver"/>
</dbReference>
<evidence type="ECO:0000256" key="12">
    <source>
        <dbReference type="PROSITE-ProRule" id="PRU00169"/>
    </source>
</evidence>
<dbReference type="EMBL" id="JAVRHL010000001">
    <property type="protein sequence ID" value="MDT0681105.1"/>
    <property type="molecule type" value="Genomic_DNA"/>
</dbReference>
<accession>A0ABU3DBR8</accession>
<protein>
    <recommendedName>
        <fullName evidence="2">histidine kinase</fullName>
        <ecNumber evidence="2">2.7.13.3</ecNumber>
    </recommendedName>
</protein>
<dbReference type="Gene3D" id="3.30.450.20">
    <property type="entry name" value="PAS domain"/>
    <property type="match status" value="1"/>
</dbReference>
<dbReference type="PROSITE" id="PS50110">
    <property type="entry name" value="RESPONSE_REGULATORY"/>
    <property type="match status" value="1"/>
</dbReference>
<keyword evidence="11" id="KW-0675">Receptor</keyword>
<dbReference type="SMART" id="SM00065">
    <property type="entry name" value="GAF"/>
    <property type="match status" value="1"/>
</dbReference>
<evidence type="ECO:0000313" key="15">
    <source>
        <dbReference type="EMBL" id="MDT0681105.1"/>
    </source>
</evidence>
<dbReference type="InterPro" id="IPR035965">
    <property type="entry name" value="PAS-like_dom_sf"/>
</dbReference>
<evidence type="ECO:0000256" key="6">
    <source>
        <dbReference type="ARBA" id="ARBA00022679"/>
    </source>
</evidence>
<keyword evidence="16" id="KW-1185">Reference proteome</keyword>
<evidence type="ECO:0000256" key="3">
    <source>
        <dbReference type="ARBA" id="ARBA00022543"/>
    </source>
</evidence>
<dbReference type="SUPFAM" id="SSF52172">
    <property type="entry name" value="CheY-like"/>
    <property type="match status" value="1"/>
</dbReference>
<evidence type="ECO:0000256" key="7">
    <source>
        <dbReference type="ARBA" id="ARBA00022741"/>
    </source>
</evidence>
<dbReference type="Gene3D" id="3.30.565.10">
    <property type="entry name" value="Histidine kinase-like ATPase, C-terminal domain"/>
    <property type="match status" value="1"/>
</dbReference>
<dbReference type="Proteomes" id="UP001265259">
    <property type="component" value="Unassembled WGS sequence"/>
</dbReference>
<organism evidence="15 16">
    <name type="scientific">Tropicimonas omnivorans</name>
    <dbReference type="NCBI Taxonomy" id="3075590"/>
    <lineage>
        <taxon>Bacteria</taxon>
        <taxon>Pseudomonadati</taxon>
        <taxon>Pseudomonadota</taxon>
        <taxon>Alphaproteobacteria</taxon>
        <taxon>Rhodobacterales</taxon>
        <taxon>Roseobacteraceae</taxon>
        <taxon>Tropicimonas</taxon>
    </lineage>
</organism>
<dbReference type="Pfam" id="PF07536">
    <property type="entry name" value="HWE_HK"/>
    <property type="match status" value="1"/>
</dbReference>
<keyword evidence="9" id="KW-0067">ATP-binding</keyword>
<dbReference type="InterPro" id="IPR013654">
    <property type="entry name" value="PAS_2"/>
</dbReference>
<dbReference type="SUPFAM" id="SSF55781">
    <property type="entry name" value="GAF domain-like"/>
    <property type="match status" value="2"/>
</dbReference>
<evidence type="ECO:0000256" key="10">
    <source>
        <dbReference type="ARBA" id="ARBA00022991"/>
    </source>
</evidence>
<keyword evidence="10" id="KW-0157">Chromophore</keyword>
<evidence type="ECO:0000313" key="16">
    <source>
        <dbReference type="Proteomes" id="UP001265259"/>
    </source>
</evidence>
<gene>
    <name evidence="15" type="ORF">RM543_00285</name>
</gene>
<evidence type="ECO:0000256" key="9">
    <source>
        <dbReference type="ARBA" id="ARBA00022840"/>
    </source>
</evidence>
<evidence type="ECO:0000256" key="2">
    <source>
        <dbReference type="ARBA" id="ARBA00012438"/>
    </source>
</evidence>
<keyword evidence="5" id="KW-0716">Sensory transduction</keyword>
<proteinExistence type="predicted"/>
<comment type="catalytic activity">
    <reaction evidence="1">
        <text>ATP + protein L-histidine = ADP + protein N-phospho-L-histidine.</text>
        <dbReference type="EC" id="2.7.13.3"/>
    </reaction>
</comment>
<dbReference type="EC" id="2.7.13.3" evidence="2"/>
<dbReference type="GO" id="GO:0016301">
    <property type="term" value="F:kinase activity"/>
    <property type="evidence" value="ECO:0007669"/>
    <property type="project" value="UniProtKB-KW"/>
</dbReference>
<evidence type="ECO:0000259" key="14">
    <source>
        <dbReference type="PROSITE" id="PS50110"/>
    </source>
</evidence>
<dbReference type="Gene3D" id="3.40.50.2300">
    <property type="match status" value="1"/>
</dbReference>
<comment type="caution">
    <text evidence="15">The sequence shown here is derived from an EMBL/GenBank/DDBJ whole genome shotgun (WGS) entry which is preliminary data.</text>
</comment>
<dbReference type="InterPro" id="IPR011006">
    <property type="entry name" value="CheY-like_superfamily"/>
</dbReference>
<dbReference type="PROSITE" id="PS50046">
    <property type="entry name" value="PHYTOCHROME_2"/>
    <property type="match status" value="1"/>
</dbReference>
<evidence type="ECO:0000256" key="8">
    <source>
        <dbReference type="ARBA" id="ARBA00022777"/>
    </source>
</evidence>
<dbReference type="InterPro" id="IPR029016">
    <property type="entry name" value="GAF-like_dom_sf"/>
</dbReference>
<dbReference type="SMART" id="SM00448">
    <property type="entry name" value="REC"/>
    <property type="match status" value="1"/>
</dbReference>
<evidence type="ECO:0000256" key="1">
    <source>
        <dbReference type="ARBA" id="ARBA00000085"/>
    </source>
</evidence>
<dbReference type="InterPro" id="IPR003018">
    <property type="entry name" value="GAF"/>
</dbReference>
<sequence>MSQPDYTTVDLTNCDREPIQFLGHVQDFGCLLALSSDWMIRHASANTETFLGREAEDLVGTHLSELLGGEGLHHIRGEVQVSGRHGEGSRIFAVDALGDGQLFDLLVNVSPQAIIVEFERAGSKRRTDTASTVRSLIARLSGLTDERRFFNDTARCVQALTGFDRVMVYQFHEDETGEVVGEATTRGMDPFMGLRYPASDIPKQARALYLRNRIRLIADVDAPTHGIVPRIGADGQPLDLSMAATRAVSPIHIEYLKNMGVCASMSISIIVRGKLWGLIACHGKDPRAVDVETRTAAELFGQLFSYELAQRWQDAELSLAETARELHDVILTTLSSGNSLSSTFSDLAGDISEVIPHDGIVLYSEGAFEAFGSTPTREEFLGLARFLNTAGASRVFATDHVAGVYDKAENFGDRAAGILALPVSRSPRDYIVLFRRPIAQTVTWAGNPEKPVETGPNGIRLTPRKSFEAWQEVVHDRSRPWRERELRAAESLRVTLLEVVLKMSDDARQERERASNKQDLLISELNHRVRNILNLIQGLVAQSRSGVGSVEQFTDVLGGRIQALARAHDQLTVGAWGALSLAGLIRTETLAFIGDKAGRIRFQGDDVMLEPQGFSTLALVFHELVTNSAKYGALSDSHGTVTIRATLEADGALSLDWTERDGPPVAPPTRRGFGSTIIERSIPFELHGKADVDYALTGFKAHFGVPSRFVAGRATEEASLPATGNLPEGIAPARLGGVVLLLEDNLIISMDAQEALLSLGADGVVAVPSVESALAELKSRDVTFALLDVNLGTGTSLAVARVLSERKIPFIFATGYGPEPAIVEEFPHARFLTKPYDAGTIGRALDEMVKA</sequence>
<dbReference type="InterPro" id="IPR009219">
    <property type="entry name" value="Bactrphtchr_CheY"/>
</dbReference>
<evidence type="ECO:0000259" key="13">
    <source>
        <dbReference type="PROSITE" id="PS50046"/>
    </source>
</evidence>
<keyword evidence="4 12" id="KW-0597">Phosphoprotein</keyword>
<feature type="domain" description="Phytochrome chromophore attachment site" evidence="13">
    <location>
        <begin position="145"/>
        <end position="302"/>
    </location>
</feature>
<feature type="domain" description="Response regulatory" evidence="14">
    <location>
        <begin position="738"/>
        <end position="849"/>
    </location>
</feature>
<dbReference type="Pfam" id="PF08446">
    <property type="entry name" value="PAS_2"/>
    <property type="match status" value="1"/>
</dbReference>
<keyword evidence="3" id="KW-0600">Photoreceptor protein</keyword>
<dbReference type="InterPro" id="IPR016132">
    <property type="entry name" value="Phyto_chromo_attachment"/>
</dbReference>
<evidence type="ECO:0000256" key="11">
    <source>
        <dbReference type="ARBA" id="ARBA00023170"/>
    </source>
</evidence>
<dbReference type="PANTHER" id="PTHR41523:SF7">
    <property type="entry name" value="HISTIDINE KINASE"/>
    <property type="match status" value="1"/>
</dbReference>
<dbReference type="SMART" id="SM00911">
    <property type="entry name" value="HWE_HK"/>
    <property type="match status" value="1"/>
</dbReference>
<dbReference type="RefSeq" id="WP_311688521.1">
    <property type="nucleotide sequence ID" value="NZ_JAVRHL010000001.1"/>
</dbReference>
<keyword evidence="7" id="KW-0547">Nucleotide-binding</keyword>
<keyword evidence="6" id="KW-0808">Transferase</keyword>